<feature type="compositionally biased region" description="Polar residues" evidence="7">
    <location>
        <begin position="1291"/>
        <end position="1302"/>
    </location>
</feature>
<dbReference type="EnsemblPlants" id="EMT07030">
    <property type="protein sequence ID" value="EMT07030"/>
    <property type="gene ID" value="F775_00504"/>
</dbReference>
<dbReference type="InterPro" id="IPR041118">
    <property type="entry name" value="Rx_N"/>
</dbReference>
<dbReference type="InterPro" id="IPR027417">
    <property type="entry name" value="P-loop_NTPase"/>
</dbReference>
<dbReference type="Pfam" id="PF10536">
    <property type="entry name" value="PMD"/>
    <property type="match status" value="1"/>
</dbReference>
<dbReference type="FunFam" id="3.40.50.300:FF:001091">
    <property type="entry name" value="Probable disease resistance protein At1g61300"/>
    <property type="match status" value="1"/>
</dbReference>
<dbReference type="PANTHER" id="PTHR23155">
    <property type="entry name" value="DISEASE RESISTANCE PROTEIN RP"/>
    <property type="match status" value="1"/>
</dbReference>
<feature type="domain" description="Disease resistance N-terminal" evidence="10">
    <location>
        <begin position="10"/>
        <end position="93"/>
    </location>
</feature>
<dbReference type="Gene3D" id="1.10.10.10">
    <property type="entry name" value="Winged helix-like DNA-binding domain superfamily/Winged helix DNA-binding domain"/>
    <property type="match status" value="1"/>
</dbReference>
<evidence type="ECO:0000259" key="8">
    <source>
        <dbReference type="Pfam" id="PF00931"/>
    </source>
</evidence>
<dbReference type="SUPFAM" id="SSF52058">
    <property type="entry name" value="L domain-like"/>
    <property type="match status" value="2"/>
</dbReference>
<dbReference type="Pfam" id="PF23598">
    <property type="entry name" value="LRR_14"/>
    <property type="match status" value="2"/>
</dbReference>
<feature type="domain" description="Disease resistance R13L4/SHOC-2-like LRR" evidence="12">
    <location>
        <begin position="488"/>
        <end position="848"/>
    </location>
</feature>
<dbReference type="PANTHER" id="PTHR23155:SF1167">
    <property type="entry name" value="OS08G0412100 PROTEIN"/>
    <property type="match status" value="1"/>
</dbReference>
<dbReference type="GO" id="GO:0043531">
    <property type="term" value="F:ADP binding"/>
    <property type="evidence" value="ECO:0007669"/>
    <property type="project" value="InterPro"/>
</dbReference>
<evidence type="ECO:0000259" key="9">
    <source>
        <dbReference type="Pfam" id="PF10536"/>
    </source>
</evidence>
<evidence type="ECO:0000256" key="3">
    <source>
        <dbReference type="ARBA" id="ARBA00022737"/>
    </source>
</evidence>
<dbReference type="GO" id="GO:0009626">
    <property type="term" value="P:plant-type hypersensitive response"/>
    <property type="evidence" value="ECO:0007669"/>
    <property type="project" value="UniProtKB-ARBA"/>
</dbReference>
<protein>
    <submittedName>
        <fullName evidence="13">Disease resistance protein RPM1</fullName>
    </submittedName>
</protein>
<dbReference type="InterPro" id="IPR032675">
    <property type="entry name" value="LRR_dom_sf"/>
</dbReference>
<dbReference type="SUPFAM" id="SSF52540">
    <property type="entry name" value="P-loop containing nucleoside triphosphate hydrolases"/>
    <property type="match status" value="1"/>
</dbReference>
<dbReference type="PRINTS" id="PR00364">
    <property type="entry name" value="DISEASERSIST"/>
</dbReference>
<evidence type="ECO:0000256" key="6">
    <source>
        <dbReference type="ARBA" id="ARBA00023054"/>
    </source>
</evidence>
<dbReference type="InterPro" id="IPR036388">
    <property type="entry name" value="WH-like_DNA-bd_sf"/>
</dbReference>
<dbReference type="ExpressionAtlas" id="M8AZ77">
    <property type="expression patterns" value="baseline"/>
</dbReference>
<dbReference type="InterPro" id="IPR055414">
    <property type="entry name" value="LRR_R13L4/SHOC2-like"/>
</dbReference>
<comment type="similarity">
    <text evidence="1">Belongs to the disease resistance NB-LRR family.</text>
</comment>
<evidence type="ECO:0000256" key="5">
    <source>
        <dbReference type="ARBA" id="ARBA00022821"/>
    </source>
</evidence>
<keyword evidence="5" id="KW-0611">Plant defense</keyword>
<keyword evidence="6" id="KW-0175">Coiled coil</keyword>
<dbReference type="GO" id="GO:0002758">
    <property type="term" value="P:innate immune response-activating signaling pathway"/>
    <property type="evidence" value="ECO:0007669"/>
    <property type="project" value="UniProtKB-ARBA"/>
</dbReference>
<sequence length="1521" mass="171167">MEGVSASHGVLGPLLGKLTGLLAGECSRLKGVRREIRSLKAELTSMHAAVHKYTLLQDPDVQVKAWISLLRELTYDIKDVIDKFIYQLGNDGQHQGGFKEFFRKTVRRLKTLGSRRGIANKIDDLKIRLKEEAQLVGIDGPRDDLVKWMLEDENSSTKHRKVLSIVGFGGLGKTTLAKEVYRKIQGQFHHCHAFVSVSQKPNVKKIMKDFIFQLPCKQDFKEGIDTWDAAKCIAKLKELLQDKRYLIVIDDIWSTSAWDAIKYAFPENEFSSRIVATTRVVDVARSCSHGVSNKILKKCGGLPLAIISIASLLANRPLVKDEWERVRRSIGSALDKNRSLDGMNNILSLSYNDLSPNLKTCLLYLCIYPEDYVIERDILVRRWISEGFISEERGQSKQEVAENHFYELINRSMVQPVEVGYDGKARTCKVHDMMLELLISRSVEDNFISLAVHSQTDLAKCDGLIRRLSVQHIDQELASILANEELSHVRSLIMIASTCIRHLPRIVRFEALRVLDFQDCESLHEYDMNGIDKLFQLKYLSFRGTYMSKLPSGIVRLYGLETLDLRNTDIKELPAGIIKLVKLQHLLIVRYNRFVGPVGNTKIPDGIGNMRNLQAISGFNIIKSSLCAVEELGNLTGLKELHLQLDGGGSQEYKRHEDMLLSSLCKLGTCKLQSLHTYSCDSRPLQFLDSWSPLPGNLKIFQMTTSFSYLPKMPKWTVPALTSLAYLKINLIEATEEDLRILGEMPALLCLSITINTVQKERLTVQGVGFPCLKEFCLIRATCRASAVYLTFEEGAMPKVEKLELLLFVLVAEAYGFYLGLGHLPFLRDAEVTLYNDADTSSEIKSAAVGYDGKARACQVHDMMLELIISKSVEDNFISLIGHSQNDLANCHGLIRRLSIQHIDQELASVLANEDLTHVRSLTVIASTCTKHLPGLVGFEALRVLEFKDCESLHEYDMNGIDKLFQLKYLSFRGTKLSKLPRGVVRLYGLETFDLRNTYIEELPTGINQLVKLQHLLTAYFSSGNTKIPDGIGNLRNLQVISGFNITNSSLCAVGELGNLTSLKDLHLQLEGRGCQEYKRHEEMLLSSLCKLGICKLQSFWIFSPDSTPIEFLDSWSPLPYNLQMFRMTTSYFLPKRPKWIVPALSSLAYLNINLIKATQGDLRVLGELPALLYLNITFSTVQKERLSVQGVVFPCLKEFDLISYSASAVYLTFEEGAMPKLKKLELPLFVSVAEAHGFYLGLGHLPCLRDAQEDLPKAGVTHSPFIYSGDLLLNAITVQRCTTEEDAGSVQESGMQYSTVNGPRRDAKGGRIGRTCRVVLLGDAQHQSQELAPLKLRSHGISLGGMSYDERYTPYVREAGLLPFIELDIAMIIGLPIDGNPLCMNTDSEGWRAQMQALIGMVPPEPREPEREDKKKERVAAGATFTWISSHFAHCPDDANEDMVKTYARVYMWYVVSRTMFADGTGKNAPWMWLKALTVFDSKWSWGSATLAYLYRQLDDASCRHTGGGMGAVWKRREFW</sequence>
<evidence type="ECO:0000256" key="4">
    <source>
        <dbReference type="ARBA" id="ARBA00022741"/>
    </source>
</evidence>
<dbReference type="FunFam" id="1.10.10.10:FF:000322">
    <property type="entry name" value="Probable disease resistance protein At1g63360"/>
    <property type="match status" value="1"/>
</dbReference>
<dbReference type="Gene3D" id="3.40.50.300">
    <property type="entry name" value="P-loop containing nucleotide triphosphate hydrolases"/>
    <property type="match status" value="1"/>
</dbReference>
<evidence type="ECO:0000259" key="12">
    <source>
        <dbReference type="Pfam" id="PF23598"/>
    </source>
</evidence>
<evidence type="ECO:0000256" key="1">
    <source>
        <dbReference type="ARBA" id="ARBA00008894"/>
    </source>
</evidence>
<dbReference type="Pfam" id="PF18052">
    <property type="entry name" value="Rx_N"/>
    <property type="match status" value="1"/>
</dbReference>
<dbReference type="InterPro" id="IPR002182">
    <property type="entry name" value="NB-ARC"/>
</dbReference>
<name>M8AZ77_AEGTA</name>
<reference evidence="13" key="1">
    <citation type="submission" date="2015-06" db="UniProtKB">
        <authorList>
            <consortium name="EnsemblPlants"/>
        </authorList>
    </citation>
    <scope>IDENTIFICATION</scope>
</reference>
<dbReference type="CDD" id="cd14798">
    <property type="entry name" value="RX-CC_like"/>
    <property type="match status" value="1"/>
</dbReference>
<evidence type="ECO:0000313" key="13">
    <source>
        <dbReference type="EnsemblPlants" id="EMT07030"/>
    </source>
</evidence>
<dbReference type="InterPro" id="IPR058922">
    <property type="entry name" value="WHD_DRP"/>
</dbReference>
<dbReference type="InterPro" id="IPR038005">
    <property type="entry name" value="RX-like_CC"/>
</dbReference>
<dbReference type="Gene3D" id="3.80.10.10">
    <property type="entry name" value="Ribonuclease Inhibitor"/>
    <property type="match status" value="2"/>
</dbReference>
<accession>M8AZ77</accession>
<dbReference type="InterPro" id="IPR019557">
    <property type="entry name" value="AminoTfrase-like_pln_mobile"/>
</dbReference>
<dbReference type="InterPro" id="IPR044974">
    <property type="entry name" value="Disease_R_plants"/>
</dbReference>
<feature type="domain" description="Disease resistance R13L4/SHOC-2-like LRR" evidence="12">
    <location>
        <begin position="918"/>
        <end position="1261"/>
    </location>
</feature>
<organism evidence="13">
    <name type="scientific">Aegilops tauschii</name>
    <name type="common">Tausch's goatgrass</name>
    <name type="synonym">Aegilops squarrosa</name>
    <dbReference type="NCBI Taxonomy" id="37682"/>
    <lineage>
        <taxon>Eukaryota</taxon>
        <taxon>Viridiplantae</taxon>
        <taxon>Streptophyta</taxon>
        <taxon>Embryophyta</taxon>
        <taxon>Tracheophyta</taxon>
        <taxon>Spermatophyta</taxon>
        <taxon>Magnoliopsida</taxon>
        <taxon>Liliopsida</taxon>
        <taxon>Poales</taxon>
        <taxon>Poaceae</taxon>
        <taxon>BOP clade</taxon>
        <taxon>Pooideae</taxon>
        <taxon>Triticodae</taxon>
        <taxon>Triticeae</taxon>
        <taxon>Triticinae</taxon>
        <taxon>Aegilops</taxon>
    </lineage>
</organism>
<dbReference type="Pfam" id="PF23559">
    <property type="entry name" value="WHD_DRP"/>
    <property type="match status" value="1"/>
</dbReference>
<keyword evidence="2" id="KW-0433">Leucine-rich repeat</keyword>
<feature type="domain" description="NB-ARC" evidence="8">
    <location>
        <begin position="147"/>
        <end position="289"/>
    </location>
</feature>
<dbReference type="Gene3D" id="1.20.5.4130">
    <property type="match status" value="1"/>
</dbReference>
<dbReference type="Pfam" id="PF00931">
    <property type="entry name" value="NB-ARC"/>
    <property type="match status" value="1"/>
</dbReference>
<feature type="domain" description="Aminotransferase-like plant mobile" evidence="9">
    <location>
        <begin position="1369"/>
        <end position="1504"/>
    </location>
</feature>
<keyword evidence="4" id="KW-0547">Nucleotide-binding</keyword>
<evidence type="ECO:0000256" key="7">
    <source>
        <dbReference type="SAM" id="MobiDB-lite"/>
    </source>
</evidence>
<keyword evidence="3" id="KW-0677">Repeat</keyword>
<feature type="domain" description="Disease resistance protein winged helix" evidence="11">
    <location>
        <begin position="367"/>
        <end position="437"/>
    </location>
</feature>
<dbReference type="GO" id="GO:0042742">
    <property type="term" value="P:defense response to bacterium"/>
    <property type="evidence" value="ECO:0007669"/>
    <property type="project" value="UniProtKB-ARBA"/>
</dbReference>
<proteinExistence type="inferred from homology"/>
<evidence type="ECO:0000256" key="2">
    <source>
        <dbReference type="ARBA" id="ARBA00022614"/>
    </source>
</evidence>
<feature type="region of interest" description="Disordered" evidence="7">
    <location>
        <begin position="1288"/>
        <end position="1307"/>
    </location>
</feature>
<evidence type="ECO:0000259" key="11">
    <source>
        <dbReference type="Pfam" id="PF23559"/>
    </source>
</evidence>
<evidence type="ECO:0000259" key="10">
    <source>
        <dbReference type="Pfam" id="PF18052"/>
    </source>
</evidence>